<keyword evidence="1" id="KW-0472">Membrane</keyword>
<organism evidence="2 3">
    <name type="scientific">Bacteroides pyogenes JCM 6292</name>
    <dbReference type="NCBI Taxonomy" id="1235809"/>
    <lineage>
        <taxon>Bacteria</taxon>
        <taxon>Pseudomonadati</taxon>
        <taxon>Bacteroidota</taxon>
        <taxon>Bacteroidia</taxon>
        <taxon>Bacteroidales</taxon>
        <taxon>Bacteroidaceae</taxon>
        <taxon>Bacteroides</taxon>
    </lineage>
</organism>
<reference evidence="2 3" key="1">
    <citation type="journal article" date="2014" name="Genome Announc.">
        <title>Draft Genome Sequences of Three Strains of Bacteroides pyogenes Isolated from a Cat and Swine.</title>
        <authorList>
            <person name="Sakamoto M."/>
            <person name="Oshima K."/>
            <person name="Suda W."/>
            <person name="Kitamura K."/>
            <person name="Iida T."/>
            <person name="Hattori M."/>
            <person name="Ohkuma M."/>
        </authorList>
    </citation>
    <scope>NUCLEOTIDE SEQUENCE [LARGE SCALE GENOMIC DNA]</scope>
    <source>
        <strain evidence="2 3">JCM 6292</strain>
    </source>
</reference>
<dbReference type="AlphaFoldDB" id="W4P8S2"/>
<keyword evidence="1" id="KW-0812">Transmembrane</keyword>
<sequence length="73" mass="8344">MYIPFLVLDFTIAFNVAMLKIVIWGYSNCDKIPVCRVLKSGKHRDFFGKHPVFFGKQMNGLGNTLLIFGKHLP</sequence>
<feature type="transmembrane region" description="Helical" evidence="1">
    <location>
        <begin position="6"/>
        <end position="26"/>
    </location>
</feature>
<name>W4P8S2_9BACE</name>
<dbReference type="Proteomes" id="UP000018861">
    <property type="component" value="Unassembled WGS sequence"/>
</dbReference>
<protein>
    <submittedName>
        <fullName evidence="2">Uncharacterized protein</fullName>
    </submittedName>
</protein>
<evidence type="ECO:0000313" key="3">
    <source>
        <dbReference type="Proteomes" id="UP000018861"/>
    </source>
</evidence>
<accession>W4P8S2</accession>
<comment type="caution">
    <text evidence="2">The sequence shown here is derived from an EMBL/GenBank/DDBJ whole genome shotgun (WGS) entry which is preliminary data.</text>
</comment>
<keyword evidence="1" id="KW-1133">Transmembrane helix</keyword>
<evidence type="ECO:0000256" key="1">
    <source>
        <dbReference type="SAM" id="Phobius"/>
    </source>
</evidence>
<evidence type="ECO:0000313" key="2">
    <source>
        <dbReference type="EMBL" id="GAE16130.1"/>
    </source>
</evidence>
<proteinExistence type="predicted"/>
<dbReference type="EMBL" id="BAIQ01000028">
    <property type="protein sequence ID" value="GAE16130.1"/>
    <property type="molecule type" value="Genomic_DNA"/>
</dbReference>
<gene>
    <name evidence="2" type="ORF">JCM6292_2519</name>
</gene>